<dbReference type="InterPro" id="IPR036390">
    <property type="entry name" value="WH_DNA-bd_sf"/>
</dbReference>
<reference evidence="6 7" key="1">
    <citation type="submission" date="2019-05" db="EMBL/GenBank/DDBJ databases">
        <title>Marivita sp. nov. isolated from sea sediment.</title>
        <authorList>
            <person name="Kim W."/>
        </authorList>
    </citation>
    <scope>NUCLEOTIDE SEQUENCE [LARGE SCALE GENOMIC DNA]</scope>
    <source>
        <strain evidence="6 7">CAU 1492</strain>
    </source>
</reference>
<feature type="domain" description="HTH iclR-type" evidence="4">
    <location>
        <begin position="51"/>
        <end position="111"/>
    </location>
</feature>
<keyword evidence="2" id="KW-0238">DNA-binding</keyword>
<dbReference type="InterPro" id="IPR014757">
    <property type="entry name" value="Tscrpt_reg_IclR_C"/>
</dbReference>
<dbReference type="SUPFAM" id="SSF55781">
    <property type="entry name" value="GAF domain-like"/>
    <property type="match status" value="1"/>
</dbReference>
<dbReference type="InterPro" id="IPR050707">
    <property type="entry name" value="HTH_MetabolicPath_Reg"/>
</dbReference>
<dbReference type="Gene3D" id="3.30.450.40">
    <property type="match status" value="1"/>
</dbReference>
<proteinExistence type="predicted"/>
<dbReference type="InterPro" id="IPR005471">
    <property type="entry name" value="Tscrpt_reg_IclR_N"/>
</dbReference>
<gene>
    <name evidence="6" type="ORF">FGK64_15855</name>
</gene>
<keyword evidence="7" id="KW-1185">Reference proteome</keyword>
<keyword evidence="1" id="KW-0805">Transcription regulation</keyword>
<comment type="caution">
    <text evidence="6">The sequence shown here is derived from an EMBL/GenBank/DDBJ whole genome shotgun (WGS) entry which is preliminary data.</text>
</comment>
<feature type="domain" description="IclR-ED" evidence="5">
    <location>
        <begin position="112"/>
        <end position="295"/>
    </location>
</feature>
<evidence type="ECO:0000256" key="2">
    <source>
        <dbReference type="ARBA" id="ARBA00023125"/>
    </source>
</evidence>
<sequence length="295" mass="31582">MVRGRIGLLLDLSFVLRTLCRYTFTLGPHPWPCQAGSGNLSSVATQDRNIASTFAKGMAVLAAFDGSHETLSLADLARATGQDRATARRGVLTLVQLGYLHQNDRRFRLTPKVLSLAGGFLQANAFGRQVQPVLNYHAAMLGADITLALRDGENVLLLAQSTVRDGPVSYGFTLGSRLPLLHTSLGRMLLACEPESLMQELVTRAPLPRHTERALENRADIAQAIGTARISGSCVTDGEFETGIAGLAVPVSRPGERAAVVGASFPSGSGPHDARLQRLHLCAADLRQNQALEKL</sequence>
<organism evidence="6 7">
    <name type="scientific">Arenibacterium halophilum</name>
    <dbReference type="NCBI Taxonomy" id="2583821"/>
    <lineage>
        <taxon>Bacteria</taxon>
        <taxon>Pseudomonadati</taxon>
        <taxon>Pseudomonadota</taxon>
        <taxon>Alphaproteobacteria</taxon>
        <taxon>Rhodobacterales</taxon>
        <taxon>Paracoccaceae</taxon>
        <taxon>Arenibacterium</taxon>
    </lineage>
</organism>
<evidence type="ECO:0000259" key="4">
    <source>
        <dbReference type="PROSITE" id="PS51077"/>
    </source>
</evidence>
<evidence type="ECO:0000259" key="5">
    <source>
        <dbReference type="PROSITE" id="PS51078"/>
    </source>
</evidence>
<dbReference type="Pfam" id="PF01614">
    <property type="entry name" value="IclR_C"/>
    <property type="match status" value="1"/>
</dbReference>
<dbReference type="Proteomes" id="UP001191082">
    <property type="component" value="Unassembled WGS sequence"/>
</dbReference>
<dbReference type="Gene3D" id="1.10.10.10">
    <property type="entry name" value="Winged helix-like DNA-binding domain superfamily/Winged helix DNA-binding domain"/>
    <property type="match status" value="1"/>
</dbReference>
<evidence type="ECO:0000256" key="1">
    <source>
        <dbReference type="ARBA" id="ARBA00023015"/>
    </source>
</evidence>
<dbReference type="PROSITE" id="PS51078">
    <property type="entry name" value="ICLR_ED"/>
    <property type="match status" value="1"/>
</dbReference>
<dbReference type="InterPro" id="IPR029016">
    <property type="entry name" value="GAF-like_dom_sf"/>
</dbReference>
<keyword evidence="3" id="KW-0804">Transcription</keyword>
<dbReference type="SMART" id="SM00346">
    <property type="entry name" value="HTH_ICLR"/>
    <property type="match status" value="1"/>
</dbReference>
<evidence type="ECO:0000256" key="3">
    <source>
        <dbReference type="ARBA" id="ARBA00023163"/>
    </source>
</evidence>
<evidence type="ECO:0000313" key="6">
    <source>
        <dbReference type="EMBL" id="TMV11740.1"/>
    </source>
</evidence>
<dbReference type="PROSITE" id="PS51077">
    <property type="entry name" value="HTH_ICLR"/>
    <property type="match status" value="1"/>
</dbReference>
<dbReference type="SUPFAM" id="SSF46785">
    <property type="entry name" value="Winged helix' DNA-binding domain"/>
    <property type="match status" value="1"/>
</dbReference>
<name>A0ABY2X7H9_9RHOB</name>
<dbReference type="PANTHER" id="PTHR30136:SF34">
    <property type="entry name" value="TRANSCRIPTIONAL REGULATOR"/>
    <property type="match status" value="1"/>
</dbReference>
<evidence type="ECO:0000313" key="7">
    <source>
        <dbReference type="Proteomes" id="UP001191082"/>
    </source>
</evidence>
<dbReference type="InterPro" id="IPR036388">
    <property type="entry name" value="WH-like_DNA-bd_sf"/>
</dbReference>
<dbReference type="PANTHER" id="PTHR30136">
    <property type="entry name" value="HELIX-TURN-HELIX TRANSCRIPTIONAL REGULATOR, ICLR FAMILY"/>
    <property type="match status" value="1"/>
</dbReference>
<accession>A0ABY2X7H9</accession>
<protein>
    <submittedName>
        <fullName evidence="6">IclR family transcriptional regulator</fullName>
    </submittedName>
</protein>
<dbReference type="EMBL" id="VCPC01000003">
    <property type="protein sequence ID" value="TMV11740.1"/>
    <property type="molecule type" value="Genomic_DNA"/>
</dbReference>
<dbReference type="Pfam" id="PF09339">
    <property type="entry name" value="HTH_IclR"/>
    <property type="match status" value="1"/>
</dbReference>